<proteinExistence type="predicted"/>
<keyword evidence="2" id="KW-1185">Reference proteome</keyword>
<name>A0ABQ8IGE7_9ROSI</name>
<evidence type="ECO:0000313" key="2">
    <source>
        <dbReference type="Proteomes" id="UP000827721"/>
    </source>
</evidence>
<reference evidence="1 2" key="1">
    <citation type="submission" date="2021-02" db="EMBL/GenBank/DDBJ databases">
        <title>Plant Genome Project.</title>
        <authorList>
            <person name="Zhang R.-G."/>
        </authorList>
    </citation>
    <scope>NUCLEOTIDE SEQUENCE [LARGE SCALE GENOMIC DNA]</scope>
    <source>
        <tissue evidence="1">Leaves</tissue>
    </source>
</reference>
<sequence length="115" mass="13070">MQETAGGISESVSSYFINLFSSYGVSHEDIVIDSVNFPRRVTRDRDIGRFLAFFVKRYQNGLVRCLGARLRFRNVSLFVEFLMFSPCVNPARHFFDPRIPRPGLFQPIAATASSS</sequence>
<organism evidence="1 2">
    <name type="scientific">Xanthoceras sorbifolium</name>
    <dbReference type="NCBI Taxonomy" id="99658"/>
    <lineage>
        <taxon>Eukaryota</taxon>
        <taxon>Viridiplantae</taxon>
        <taxon>Streptophyta</taxon>
        <taxon>Embryophyta</taxon>
        <taxon>Tracheophyta</taxon>
        <taxon>Spermatophyta</taxon>
        <taxon>Magnoliopsida</taxon>
        <taxon>eudicotyledons</taxon>
        <taxon>Gunneridae</taxon>
        <taxon>Pentapetalae</taxon>
        <taxon>rosids</taxon>
        <taxon>malvids</taxon>
        <taxon>Sapindales</taxon>
        <taxon>Sapindaceae</taxon>
        <taxon>Xanthoceroideae</taxon>
        <taxon>Xanthoceras</taxon>
    </lineage>
</organism>
<evidence type="ECO:0000313" key="1">
    <source>
        <dbReference type="EMBL" id="KAH7575700.1"/>
    </source>
</evidence>
<accession>A0ABQ8IGE7</accession>
<dbReference type="EMBL" id="JAFEMO010000002">
    <property type="protein sequence ID" value="KAH7575700.1"/>
    <property type="molecule type" value="Genomic_DNA"/>
</dbReference>
<protein>
    <submittedName>
        <fullName evidence="1">Uncharacterized protein</fullName>
    </submittedName>
</protein>
<dbReference type="Proteomes" id="UP000827721">
    <property type="component" value="Unassembled WGS sequence"/>
</dbReference>
<comment type="caution">
    <text evidence="1">The sequence shown here is derived from an EMBL/GenBank/DDBJ whole genome shotgun (WGS) entry which is preliminary data.</text>
</comment>
<gene>
    <name evidence="1" type="ORF">JRO89_XS02G0197700</name>
</gene>